<dbReference type="EMBL" id="CAJVPQ010002088">
    <property type="protein sequence ID" value="CAG8582985.1"/>
    <property type="molecule type" value="Genomic_DNA"/>
</dbReference>
<keyword evidence="1" id="KW-1133">Transmembrane helix</keyword>
<proteinExistence type="predicted"/>
<dbReference type="AlphaFoldDB" id="A0A9N9C133"/>
<evidence type="ECO:0000313" key="2">
    <source>
        <dbReference type="EMBL" id="CAG8582985.1"/>
    </source>
</evidence>
<evidence type="ECO:0000313" key="3">
    <source>
        <dbReference type="Proteomes" id="UP000789570"/>
    </source>
</evidence>
<keyword evidence="1" id="KW-0812">Transmembrane</keyword>
<dbReference type="Proteomes" id="UP000789570">
    <property type="component" value="Unassembled WGS sequence"/>
</dbReference>
<organism evidence="2 3">
    <name type="scientific">Funneliformis caledonium</name>
    <dbReference type="NCBI Taxonomy" id="1117310"/>
    <lineage>
        <taxon>Eukaryota</taxon>
        <taxon>Fungi</taxon>
        <taxon>Fungi incertae sedis</taxon>
        <taxon>Mucoromycota</taxon>
        <taxon>Glomeromycotina</taxon>
        <taxon>Glomeromycetes</taxon>
        <taxon>Glomerales</taxon>
        <taxon>Glomeraceae</taxon>
        <taxon>Funneliformis</taxon>
    </lineage>
</organism>
<sequence>MTHCSIRLEAPVSNQIMVILKGHILLTLLFIISRLFRMHSDILDLGWIELTTPSTKKHKFDSVTVSFDDFEIFAIWLN</sequence>
<comment type="caution">
    <text evidence="2">The sequence shown here is derived from an EMBL/GenBank/DDBJ whole genome shotgun (WGS) entry which is preliminary data.</text>
</comment>
<keyword evidence="1" id="KW-0472">Membrane</keyword>
<name>A0A9N9C133_9GLOM</name>
<protein>
    <submittedName>
        <fullName evidence="2">13932_t:CDS:1</fullName>
    </submittedName>
</protein>
<evidence type="ECO:0000256" key="1">
    <source>
        <dbReference type="SAM" id="Phobius"/>
    </source>
</evidence>
<keyword evidence="3" id="KW-1185">Reference proteome</keyword>
<reference evidence="2" key="1">
    <citation type="submission" date="2021-06" db="EMBL/GenBank/DDBJ databases">
        <authorList>
            <person name="Kallberg Y."/>
            <person name="Tangrot J."/>
            <person name="Rosling A."/>
        </authorList>
    </citation>
    <scope>NUCLEOTIDE SEQUENCE</scope>
    <source>
        <strain evidence="2">UK204</strain>
    </source>
</reference>
<accession>A0A9N9C133</accession>
<feature type="transmembrane region" description="Helical" evidence="1">
    <location>
        <begin position="16"/>
        <end position="36"/>
    </location>
</feature>
<gene>
    <name evidence="2" type="ORF">FCALED_LOCUS7696</name>
</gene>